<dbReference type="AlphaFoldDB" id="A0A8C7E7W6"/>
<dbReference type="InterPro" id="IPR042477">
    <property type="entry name" value="HMGXB4"/>
</dbReference>
<accession>A0A8C7E7W6</accession>
<organism evidence="1 2">
    <name type="scientific">Nothoprocta perdicaria</name>
    <name type="common">Chilean tinamou</name>
    <name type="synonym">Crypturus perdicarius</name>
    <dbReference type="NCBI Taxonomy" id="30464"/>
    <lineage>
        <taxon>Eukaryota</taxon>
        <taxon>Metazoa</taxon>
        <taxon>Chordata</taxon>
        <taxon>Craniata</taxon>
        <taxon>Vertebrata</taxon>
        <taxon>Euteleostomi</taxon>
        <taxon>Archelosauria</taxon>
        <taxon>Archosauria</taxon>
        <taxon>Dinosauria</taxon>
        <taxon>Saurischia</taxon>
        <taxon>Theropoda</taxon>
        <taxon>Coelurosauria</taxon>
        <taxon>Aves</taxon>
        <taxon>Palaeognathae</taxon>
        <taxon>Tinamiformes</taxon>
        <taxon>Tinamidae</taxon>
        <taxon>Nothoprocta</taxon>
    </lineage>
</organism>
<dbReference type="PANTHER" id="PTHR46584:SF1">
    <property type="entry name" value="HMG DOMAIN-CONTAINING PROTEIN 4"/>
    <property type="match status" value="1"/>
</dbReference>
<dbReference type="Ensembl" id="ENSNPET00000000176.1">
    <property type="protein sequence ID" value="ENSNPEP00000000172.1"/>
    <property type="gene ID" value="ENSNPEG00000000179.1"/>
</dbReference>
<reference evidence="1" key="2">
    <citation type="submission" date="2025-09" db="UniProtKB">
        <authorList>
            <consortium name="Ensembl"/>
        </authorList>
    </citation>
    <scope>IDENTIFICATION</scope>
</reference>
<dbReference type="Proteomes" id="UP000694420">
    <property type="component" value="Unplaced"/>
</dbReference>
<name>A0A8C7E7W6_NOTPE</name>
<reference evidence="1" key="1">
    <citation type="submission" date="2025-08" db="UniProtKB">
        <authorList>
            <consortium name="Ensembl"/>
        </authorList>
    </citation>
    <scope>IDENTIFICATION</scope>
</reference>
<evidence type="ECO:0000313" key="2">
    <source>
        <dbReference type="Proteomes" id="UP000694420"/>
    </source>
</evidence>
<proteinExistence type="predicted"/>
<evidence type="ECO:0000313" key="1">
    <source>
        <dbReference type="Ensembl" id="ENSNPEP00000000172.1"/>
    </source>
</evidence>
<keyword evidence="2" id="KW-1185">Reference proteome</keyword>
<dbReference type="PANTHER" id="PTHR46584">
    <property type="entry name" value="HMG DOMAIN-CONTAINING PROTEIN 4"/>
    <property type="match status" value="1"/>
</dbReference>
<sequence length="92" mass="11050">MAYDDSRKKEEFLGSGRSVDGVRLAAGRTQRERKHSYEDPLQEEKEIAAQVRKLSKERLKDSKLVFLRTEPHKKKRKHSSDDTTRIWFIFWW</sequence>
<protein>
    <submittedName>
        <fullName evidence="1">Uncharacterized protein</fullName>
    </submittedName>
</protein>